<reference evidence="2 3" key="1">
    <citation type="journal article" date="2018" name="MBio">
        <title>Comparative Genomics Reveals the Core Gene Toolbox for the Fungus-Insect Symbiosis.</title>
        <authorList>
            <person name="Wang Y."/>
            <person name="Stata M."/>
            <person name="Wang W."/>
            <person name="Stajich J.E."/>
            <person name="White M.M."/>
            <person name="Moncalvo J.M."/>
        </authorList>
    </citation>
    <scope>NUCLEOTIDE SEQUENCE [LARGE SCALE GENOMIC DNA]</scope>
    <source>
        <strain evidence="2 3">AUS-77-4</strain>
    </source>
</reference>
<feature type="region of interest" description="Disordered" evidence="1">
    <location>
        <begin position="1"/>
        <end position="33"/>
    </location>
</feature>
<evidence type="ECO:0000313" key="2">
    <source>
        <dbReference type="EMBL" id="PVU99822.1"/>
    </source>
</evidence>
<proteinExistence type="predicted"/>
<evidence type="ECO:0000313" key="3">
    <source>
        <dbReference type="Proteomes" id="UP000245699"/>
    </source>
</evidence>
<name>A0A2T9Z5G8_9FUNG</name>
<comment type="caution">
    <text evidence="2">The sequence shown here is derived from an EMBL/GenBank/DDBJ whole genome shotgun (WGS) entry which is preliminary data.</text>
</comment>
<organism evidence="2 3">
    <name type="scientific">Furculomyces boomerangus</name>
    <dbReference type="NCBI Taxonomy" id="61424"/>
    <lineage>
        <taxon>Eukaryota</taxon>
        <taxon>Fungi</taxon>
        <taxon>Fungi incertae sedis</taxon>
        <taxon>Zoopagomycota</taxon>
        <taxon>Kickxellomycotina</taxon>
        <taxon>Harpellomycetes</taxon>
        <taxon>Harpellales</taxon>
        <taxon>Harpellaceae</taxon>
        <taxon>Furculomyces</taxon>
    </lineage>
</organism>
<dbReference type="Proteomes" id="UP000245699">
    <property type="component" value="Unassembled WGS sequence"/>
</dbReference>
<sequence length="163" mass="18696">MYRKKYVIESETSSDEDEFDPSNPVTVTPPKKKEGNIRNVFKDQLEDELYLAERELEKKLRTMSLLKNNTFGAKLENNQSLSQKAETIPENTFINTDIIISEKQLIENEKEEMKKQQLLLQQELDKLDNPSMIEPSASDQAELGDINSLTNTANNLKISVQMS</sequence>
<evidence type="ECO:0000256" key="1">
    <source>
        <dbReference type="SAM" id="MobiDB-lite"/>
    </source>
</evidence>
<keyword evidence="3" id="KW-1185">Reference proteome</keyword>
<gene>
    <name evidence="2" type="ORF">BB559_000383</name>
</gene>
<dbReference type="EMBL" id="MBFT01000018">
    <property type="protein sequence ID" value="PVU99822.1"/>
    <property type="molecule type" value="Genomic_DNA"/>
</dbReference>
<protein>
    <submittedName>
        <fullName evidence="2">Uncharacterized protein</fullName>
    </submittedName>
</protein>
<accession>A0A2T9Z5G8</accession>
<dbReference type="AlphaFoldDB" id="A0A2T9Z5G8"/>